<dbReference type="EMBL" id="PTIS01000004">
    <property type="protein sequence ID" value="PPK48770.1"/>
    <property type="molecule type" value="Genomic_DNA"/>
</dbReference>
<dbReference type="AlphaFoldDB" id="A0A2S6FYT0"/>
<evidence type="ECO:0008006" key="3">
    <source>
        <dbReference type="Google" id="ProtNLM"/>
    </source>
</evidence>
<dbReference type="RefSeq" id="WP_104409504.1">
    <property type="nucleotide sequence ID" value="NZ_PTIS01000004.1"/>
</dbReference>
<reference evidence="1 2" key="1">
    <citation type="submission" date="2018-02" db="EMBL/GenBank/DDBJ databases">
        <title>Genomic Encyclopedia of Archaeal and Bacterial Type Strains, Phase II (KMG-II): from individual species to whole genera.</title>
        <authorList>
            <person name="Goeker M."/>
        </authorList>
    </citation>
    <scope>NUCLEOTIDE SEQUENCE [LARGE SCALE GENOMIC DNA]</scope>
    <source>
        <strain evidence="1 2">DSM 15099</strain>
    </source>
</reference>
<gene>
    <name evidence="1" type="ORF">BD821_10429</name>
</gene>
<organism evidence="1 2">
    <name type="scientific">Clostridium algidicarnis DSM 15099</name>
    <dbReference type="NCBI Taxonomy" id="1121295"/>
    <lineage>
        <taxon>Bacteria</taxon>
        <taxon>Bacillati</taxon>
        <taxon>Bacillota</taxon>
        <taxon>Clostridia</taxon>
        <taxon>Eubacteriales</taxon>
        <taxon>Clostridiaceae</taxon>
        <taxon>Clostridium</taxon>
    </lineage>
</organism>
<sequence length="91" mass="10411">MKKKSGLFVKINYKMDLGLRKELNNESKAVNLKYSKYLVCAGVYNKNGGTMIFRAKDINEAEDIVKNNPFSNTPMYSYEILSKDNISLSMM</sequence>
<accession>A0A2S6FYT0</accession>
<proteinExistence type="predicted"/>
<dbReference type="STRING" id="37659.GCA_000703125_00874"/>
<evidence type="ECO:0000313" key="1">
    <source>
        <dbReference type="EMBL" id="PPK48770.1"/>
    </source>
</evidence>
<protein>
    <recommendedName>
        <fullName evidence="3">YCII-related domain-containing protein</fullName>
    </recommendedName>
</protein>
<dbReference type="OrthoDB" id="162319at2"/>
<comment type="caution">
    <text evidence="1">The sequence shown here is derived from an EMBL/GenBank/DDBJ whole genome shotgun (WGS) entry which is preliminary data.</text>
</comment>
<dbReference type="Proteomes" id="UP000239863">
    <property type="component" value="Unassembled WGS sequence"/>
</dbReference>
<name>A0A2S6FYT0_9CLOT</name>
<evidence type="ECO:0000313" key="2">
    <source>
        <dbReference type="Proteomes" id="UP000239863"/>
    </source>
</evidence>